<evidence type="ECO:0000313" key="5">
    <source>
        <dbReference type="EMBL" id="KAH7119789.1"/>
    </source>
</evidence>
<dbReference type="EMBL" id="JAGMWT010000011">
    <property type="protein sequence ID" value="KAH7119789.1"/>
    <property type="molecule type" value="Genomic_DNA"/>
</dbReference>
<dbReference type="InterPro" id="IPR006094">
    <property type="entry name" value="Oxid_FAD_bind_N"/>
</dbReference>
<protein>
    <recommendedName>
        <fullName evidence="4">FAD-binding PCMH-type domain-containing protein</fullName>
    </recommendedName>
</protein>
<dbReference type="PANTHER" id="PTHR13878">
    <property type="entry name" value="GULONOLACTONE OXIDASE"/>
    <property type="match status" value="1"/>
</dbReference>
<dbReference type="InterPro" id="IPR036318">
    <property type="entry name" value="FAD-bd_PCMH-like_sf"/>
</dbReference>
<keyword evidence="3" id="KW-1133">Transmembrane helix</keyword>
<feature type="domain" description="FAD-binding PCMH-type" evidence="4">
    <location>
        <begin position="126"/>
        <end position="308"/>
    </location>
</feature>
<dbReference type="InterPro" id="IPR016169">
    <property type="entry name" value="FAD-bd_PCMH_sub2"/>
</dbReference>
<dbReference type="AlphaFoldDB" id="A0A9P9DIZ9"/>
<evidence type="ECO:0000313" key="6">
    <source>
        <dbReference type="Proteomes" id="UP000700596"/>
    </source>
</evidence>
<keyword evidence="3" id="KW-0472">Membrane</keyword>
<name>A0A9P9DIZ9_9PLEO</name>
<keyword evidence="2" id="KW-0560">Oxidoreductase</keyword>
<gene>
    <name evidence="5" type="ORF">B0J11DRAFT_582294</name>
</gene>
<keyword evidence="6" id="KW-1185">Reference proteome</keyword>
<dbReference type="PANTHER" id="PTHR13878:SF91">
    <property type="entry name" value="FAD BINDING DOMAIN PROTEIN (AFU_ORTHOLOGUE AFUA_6G12070)-RELATED"/>
    <property type="match status" value="1"/>
</dbReference>
<feature type="transmembrane region" description="Helical" evidence="3">
    <location>
        <begin position="350"/>
        <end position="372"/>
    </location>
</feature>
<organism evidence="5 6">
    <name type="scientific">Dendryphion nanum</name>
    <dbReference type="NCBI Taxonomy" id="256645"/>
    <lineage>
        <taxon>Eukaryota</taxon>
        <taxon>Fungi</taxon>
        <taxon>Dikarya</taxon>
        <taxon>Ascomycota</taxon>
        <taxon>Pezizomycotina</taxon>
        <taxon>Dothideomycetes</taxon>
        <taxon>Pleosporomycetidae</taxon>
        <taxon>Pleosporales</taxon>
        <taxon>Torulaceae</taxon>
        <taxon>Dendryphion</taxon>
    </lineage>
</organism>
<dbReference type="InterPro" id="IPR012951">
    <property type="entry name" value="BBE"/>
</dbReference>
<reference evidence="5" key="1">
    <citation type="journal article" date="2021" name="Nat. Commun.">
        <title>Genetic determinants of endophytism in the Arabidopsis root mycobiome.</title>
        <authorList>
            <person name="Mesny F."/>
            <person name="Miyauchi S."/>
            <person name="Thiergart T."/>
            <person name="Pickel B."/>
            <person name="Atanasova L."/>
            <person name="Karlsson M."/>
            <person name="Huettel B."/>
            <person name="Barry K.W."/>
            <person name="Haridas S."/>
            <person name="Chen C."/>
            <person name="Bauer D."/>
            <person name="Andreopoulos W."/>
            <person name="Pangilinan J."/>
            <person name="LaButti K."/>
            <person name="Riley R."/>
            <person name="Lipzen A."/>
            <person name="Clum A."/>
            <person name="Drula E."/>
            <person name="Henrissat B."/>
            <person name="Kohler A."/>
            <person name="Grigoriev I.V."/>
            <person name="Martin F.M."/>
            <person name="Hacquard S."/>
        </authorList>
    </citation>
    <scope>NUCLEOTIDE SEQUENCE</scope>
    <source>
        <strain evidence="5">MPI-CAGE-CH-0243</strain>
    </source>
</reference>
<evidence type="ECO:0000259" key="4">
    <source>
        <dbReference type="PROSITE" id="PS51387"/>
    </source>
</evidence>
<keyword evidence="3" id="KW-0812">Transmembrane</keyword>
<dbReference type="PROSITE" id="PS51387">
    <property type="entry name" value="FAD_PCMH"/>
    <property type="match status" value="1"/>
</dbReference>
<dbReference type="InterPro" id="IPR016166">
    <property type="entry name" value="FAD-bd_PCMH"/>
</dbReference>
<evidence type="ECO:0000256" key="2">
    <source>
        <dbReference type="ARBA" id="ARBA00023002"/>
    </source>
</evidence>
<evidence type="ECO:0000256" key="3">
    <source>
        <dbReference type="SAM" id="Phobius"/>
    </source>
</evidence>
<dbReference type="Pfam" id="PF08031">
    <property type="entry name" value="BBE"/>
    <property type="match status" value="1"/>
</dbReference>
<comment type="similarity">
    <text evidence="1">Belongs to the oxygen-dependent FAD-linked oxidoreductase family.</text>
</comment>
<evidence type="ECO:0000256" key="1">
    <source>
        <dbReference type="ARBA" id="ARBA00005466"/>
    </source>
</evidence>
<proteinExistence type="inferred from homology"/>
<sequence>MRYLQSVISYLPSISLFVGAFQDTCKCTPNDPCWPSSPEWSSLNTTLSGALIRSTPPASVCYSNQPNYNEEQCALVRSQWFNSTWHAENPISVDYPIWTNNSCDPIYPNGTSVTGNSNAGKKGCSIGNYPVYAVNATTAEQVSKALKWAGEKNIRVVVKATGHSYSGRSLGHASLSIWTHNLRGIQYLPSFTPNSCRLNSTLTAARIAAGHTAVDAQTFLSKYNKTISTGTNPSVGLIGWLTGGGHGPLSSTYGMGADNLLEASIVTPDGEILLANPCQNMDLFYAIRGGGGGTFGVVLEVVVNAFPSPKTTFHQFQLATLGPTITKEYWDMIGFIHAEMPRLKEGGMQGYYYIVGPPTYYVYAFIWVFFLYDKPLGTVERLMDPIERRLHDHPSEFVYLSNITTTDTFFEAWTPRLRNELVANGGSAYGSRLLSPESLADPKITAEVFSSIGPSADAAKPNGIFTNPSLIGHMIGSSNPPSYYPSLISMNPAWRKTVSHLIVVQGFPDSAPRELIDAVYRDITWNKTEALRKLSPETGAYFNEADSYEPEWQKAFFGENYERLRDIKRKYDPRDVLWCRRCVGSEGLVERQDGKLCRVDLL</sequence>
<dbReference type="Gene3D" id="3.30.465.10">
    <property type="match status" value="2"/>
</dbReference>
<dbReference type="GO" id="GO:0071949">
    <property type="term" value="F:FAD binding"/>
    <property type="evidence" value="ECO:0007669"/>
    <property type="project" value="InterPro"/>
</dbReference>
<dbReference type="Pfam" id="PF01565">
    <property type="entry name" value="FAD_binding_4"/>
    <property type="match status" value="1"/>
</dbReference>
<dbReference type="OrthoDB" id="9983560at2759"/>
<dbReference type="Proteomes" id="UP000700596">
    <property type="component" value="Unassembled WGS sequence"/>
</dbReference>
<dbReference type="InterPro" id="IPR050432">
    <property type="entry name" value="FAD-linked_Oxidoreductases_BP"/>
</dbReference>
<dbReference type="GO" id="GO:0016491">
    <property type="term" value="F:oxidoreductase activity"/>
    <property type="evidence" value="ECO:0007669"/>
    <property type="project" value="UniProtKB-KW"/>
</dbReference>
<dbReference type="SUPFAM" id="SSF56176">
    <property type="entry name" value="FAD-binding/transporter-associated domain-like"/>
    <property type="match status" value="1"/>
</dbReference>
<accession>A0A9P9DIZ9</accession>
<comment type="caution">
    <text evidence="5">The sequence shown here is derived from an EMBL/GenBank/DDBJ whole genome shotgun (WGS) entry which is preliminary data.</text>
</comment>